<evidence type="ECO:0000313" key="2">
    <source>
        <dbReference type="EMBL" id="KWT66255.1"/>
    </source>
</evidence>
<organism evidence="2 3">
    <name type="scientific">Hyphomicrobium sulfonivorans</name>
    <dbReference type="NCBI Taxonomy" id="121290"/>
    <lineage>
        <taxon>Bacteria</taxon>
        <taxon>Pseudomonadati</taxon>
        <taxon>Pseudomonadota</taxon>
        <taxon>Alphaproteobacteria</taxon>
        <taxon>Hyphomicrobiales</taxon>
        <taxon>Hyphomicrobiaceae</taxon>
        <taxon>Hyphomicrobium</taxon>
    </lineage>
</organism>
<proteinExistence type="predicted"/>
<dbReference type="AlphaFoldDB" id="A0A120CUH5"/>
<dbReference type="InterPro" id="IPR010753">
    <property type="entry name" value="DUF1330"/>
</dbReference>
<dbReference type="RefSeq" id="WP_068462848.1">
    <property type="nucleotide sequence ID" value="NZ_LMTR01000073.1"/>
</dbReference>
<protein>
    <recommendedName>
        <fullName evidence="1">DUF1330 domain-containing protein</fullName>
    </recommendedName>
</protein>
<dbReference type="SUPFAM" id="SSF54909">
    <property type="entry name" value="Dimeric alpha+beta barrel"/>
    <property type="match status" value="1"/>
</dbReference>
<dbReference type="Gene3D" id="3.30.70.100">
    <property type="match status" value="1"/>
</dbReference>
<dbReference type="EMBL" id="LMTR01000073">
    <property type="protein sequence ID" value="KWT66255.1"/>
    <property type="molecule type" value="Genomic_DNA"/>
</dbReference>
<dbReference type="Proteomes" id="UP000059074">
    <property type="component" value="Unassembled WGS sequence"/>
</dbReference>
<sequence length="95" mass="10258">MAKGYVIVRAEVTNPDKWAEYVAKSKVALDKFAGKPVVRGGQAKIIEGEGLARNVVIEFDSYDTALAYASSPEYAEARKLREGAGTLHMVVVEGV</sequence>
<comment type="caution">
    <text evidence="2">The sequence shown here is derived from an EMBL/GenBank/DDBJ whole genome shotgun (WGS) entry which is preliminary data.</text>
</comment>
<evidence type="ECO:0000259" key="1">
    <source>
        <dbReference type="Pfam" id="PF07045"/>
    </source>
</evidence>
<dbReference type="PANTHER" id="PTHR41521:SF4">
    <property type="entry name" value="BLR0684 PROTEIN"/>
    <property type="match status" value="1"/>
</dbReference>
<feature type="domain" description="DUF1330" evidence="1">
    <location>
        <begin position="3"/>
        <end position="95"/>
    </location>
</feature>
<gene>
    <name evidence="2" type="ORF">APY04_2451</name>
</gene>
<accession>A0A120CUH5</accession>
<dbReference type="InterPro" id="IPR011008">
    <property type="entry name" value="Dimeric_a/b-barrel"/>
</dbReference>
<reference evidence="2 3" key="1">
    <citation type="submission" date="2015-10" db="EMBL/GenBank/DDBJ databases">
        <title>Transcriptomic analysis of a linuron degrading triple-species bacterial consortium.</title>
        <authorList>
            <person name="Albers P."/>
        </authorList>
    </citation>
    <scope>NUCLEOTIDE SEQUENCE [LARGE SCALE GENOMIC DNA]</scope>
    <source>
        <strain evidence="2 3">WDL6</strain>
    </source>
</reference>
<dbReference type="Pfam" id="PF07045">
    <property type="entry name" value="DUF1330"/>
    <property type="match status" value="1"/>
</dbReference>
<evidence type="ECO:0000313" key="3">
    <source>
        <dbReference type="Proteomes" id="UP000059074"/>
    </source>
</evidence>
<dbReference type="PATRIC" id="fig|121290.4.peg.353"/>
<dbReference type="PANTHER" id="PTHR41521">
    <property type="match status" value="1"/>
</dbReference>
<dbReference type="OrthoDB" id="9806380at2"/>
<keyword evidence="3" id="KW-1185">Reference proteome</keyword>
<name>A0A120CUH5_HYPSL</name>
<dbReference type="STRING" id="121290.APY04_2451"/>